<dbReference type="NCBIfam" id="NF003520">
    <property type="entry name" value="PRK05183.1"/>
    <property type="match status" value="1"/>
</dbReference>
<evidence type="ECO:0000256" key="1">
    <source>
        <dbReference type="ARBA" id="ARBA00007381"/>
    </source>
</evidence>
<keyword evidence="6 8" id="KW-0346">Stress response</keyword>
<dbReference type="InterPro" id="IPR029047">
    <property type="entry name" value="HSP70_peptide-bd_sf"/>
</dbReference>
<dbReference type="FunFam" id="2.60.34.10:FF:000014">
    <property type="entry name" value="Chaperone protein DnaK HSP70"/>
    <property type="match status" value="1"/>
</dbReference>
<evidence type="ECO:0000313" key="11">
    <source>
        <dbReference type="EMBL" id="WIM07034.1"/>
    </source>
</evidence>
<comment type="induction">
    <text evidence="8">By stress conditions e.g. heat shock.</text>
</comment>
<proteinExistence type="evidence at transcript level"/>
<comment type="function">
    <text evidence="8">Acts as a chaperone.</text>
</comment>
<dbReference type="SUPFAM" id="SSF100920">
    <property type="entry name" value="Heat shock protein 70kD (HSP70), peptide-binding domain"/>
    <property type="match status" value="1"/>
</dbReference>
<keyword evidence="5 8" id="KW-0067">ATP-binding</keyword>
<evidence type="ECO:0000256" key="5">
    <source>
        <dbReference type="ARBA" id="ARBA00022840"/>
    </source>
</evidence>
<comment type="similarity">
    <text evidence="1 8 9">Belongs to the heat shock protein 70 family.</text>
</comment>
<evidence type="ECO:0000256" key="10">
    <source>
        <dbReference type="SAM" id="Coils"/>
    </source>
</evidence>
<dbReference type="AlphaFoldDB" id="A0AA49J0H9"/>
<dbReference type="SUPFAM" id="SSF53067">
    <property type="entry name" value="Actin-like ATPase domain"/>
    <property type="match status" value="2"/>
</dbReference>
<evidence type="ECO:0000256" key="8">
    <source>
        <dbReference type="HAMAP-Rule" id="MF_00332"/>
    </source>
</evidence>
<dbReference type="InterPro" id="IPR043129">
    <property type="entry name" value="ATPase_NBD"/>
</dbReference>
<feature type="modified residue" description="Phosphothreonine; by autocatalysis" evidence="8">
    <location>
        <position position="214"/>
    </location>
</feature>
<dbReference type="Gene3D" id="3.90.640.10">
    <property type="entry name" value="Actin, Chain A, domain 4"/>
    <property type="match status" value="1"/>
</dbReference>
<evidence type="ECO:0000256" key="6">
    <source>
        <dbReference type="ARBA" id="ARBA00023016"/>
    </source>
</evidence>
<dbReference type="InterPro" id="IPR018181">
    <property type="entry name" value="Heat_shock_70_CS"/>
</dbReference>
<dbReference type="Pfam" id="PF00012">
    <property type="entry name" value="HSP70"/>
    <property type="match status" value="1"/>
</dbReference>
<dbReference type="CDD" id="cd10234">
    <property type="entry name" value="ASKHA_NBD_HSP70_DnaK-like"/>
    <property type="match status" value="1"/>
</dbReference>
<dbReference type="GO" id="GO:0051082">
    <property type="term" value="F:unfolded protein binding"/>
    <property type="evidence" value="ECO:0007669"/>
    <property type="project" value="InterPro"/>
</dbReference>
<dbReference type="InterPro" id="IPR029048">
    <property type="entry name" value="HSP70_C_sf"/>
</dbReference>
<dbReference type="Gene3D" id="3.30.420.40">
    <property type="match status" value="2"/>
</dbReference>
<dbReference type="GO" id="GO:0005524">
    <property type="term" value="F:ATP binding"/>
    <property type="evidence" value="ECO:0007669"/>
    <property type="project" value="UniProtKB-UniRule"/>
</dbReference>
<dbReference type="HAMAP" id="MF_00332">
    <property type="entry name" value="DnaK"/>
    <property type="match status" value="1"/>
</dbReference>
<evidence type="ECO:0000256" key="4">
    <source>
        <dbReference type="ARBA" id="ARBA00022741"/>
    </source>
</evidence>
<dbReference type="SUPFAM" id="SSF100934">
    <property type="entry name" value="Heat shock protein 70kD (HSP70), C-terminal subdomain"/>
    <property type="match status" value="1"/>
</dbReference>
<dbReference type="Proteomes" id="UP001234916">
    <property type="component" value="Chromosome"/>
</dbReference>
<feature type="coiled-coil region" evidence="10">
    <location>
        <begin position="577"/>
        <end position="604"/>
    </location>
</feature>
<dbReference type="InterPro" id="IPR013126">
    <property type="entry name" value="Hsp_70_fam"/>
</dbReference>
<dbReference type="FunFam" id="1.20.1270.10:FF:000001">
    <property type="entry name" value="Molecular chaperone DnaK"/>
    <property type="match status" value="1"/>
</dbReference>
<protein>
    <recommendedName>
        <fullName evidence="2 8">Chaperone protein DnaK</fullName>
    </recommendedName>
    <alternativeName>
        <fullName evidence="8">HSP70</fullName>
    </alternativeName>
    <alternativeName>
        <fullName evidence="8">Heat shock 70 kDa protein</fullName>
    </alternativeName>
    <alternativeName>
        <fullName evidence="8">Heat shock protein 70</fullName>
    </alternativeName>
</protein>
<dbReference type="EMBL" id="CP107246">
    <property type="protein sequence ID" value="WIM07034.1"/>
    <property type="molecule type" value="Genomic_DNA"/>
</dbReference>
<name>A0AA49J0H9_9PROT</name>
<dbReference type="FunFam" id="3.30.420.40:FF:000004">
    <property type="entry name" value="Molecular chaperone DnaK"/>
    <property type="match status" value="1"/>
</dbReference>
<dbReference type="PROSITE" id="PS01036">
    <property type="entry name" value="HSP70_3"/>
    <property type="match status" value="1"/>
</dbReference>
<evidence type="ECO:0000256" key="7">
    <source>
        <dbReference type="ARBA" id="ARBA00023186"/>
    </source>
</evidence>
<dbReference type="NCBIfam" id="NF001413">
    <property type="entry name" value="PRK00290.1"/>
    <property type="match status" value="1"/>
</dbReference>
<dbReference type="PROSITE" id="PS00297">
    <property type="entry name" value="HSP70_1"/>
    <property type="match status" value="1"/>
</dbReference>
<keyword evidence="7 8" id="KW-0143">Chaperone</keyword>
<organism evidence="11">
    <name type="scientific">Candidatus Nitricoxidivorans perseverans</name>
    <dbReference type="NCBI Taxonomy" id="2975601"/>
    <lineage>
        <taxon>Bacteria</taxon>
        <taxon>Pseudomonadati</taxon>
        <taxon>Pseudomonadota</taxon>
        <taxon>Betaproteobacteria</taxon>
        <taxon>Nitrosomonadales</taxon>
        <taxon>Sterolibacteriaceae</taxon>
        <taxon>Candidatus Nitricoxidivorans</taxon>
    </lineage>
</organism>
<dbReference type="Gene3D" id="1.20.1270.10">
    <property type="match status" value="1"/>
</dbReference>
<gene>
    <name evidence="8 11" type="primary">dnaK</name>
    <name evidence="11" type="ORF">OHM77_05245</name>
</gene>
<dbReference type="Gene3D" id="2.60.34.10">
    <property type="entry name" value="Substrate Binding Domain Of DNAk, Chain A, domain 1"/>
    <property type="match status" value="1"/>
</dbReference>
<dbReference type="PRINTS" id="PR00301">
    <property type="entry name" value="HEATSHOCK70"/>
</dbReference>
<accession>A0AA49J0H9</accession>
<keyword evidence="4 8" id="KW-0547">Nucleotide-binding</keyword>
<dbReference type="KEGG" id="npv:OHM77_05245"/>
<reference evidence="11" key="1">
    <citation type="journal article" date="2023" name="Nat. Microbiol.">
        <title>Enrichment and characterization of a nitric oxide-reducing microbial community in a continuous bioreactor.</title>
        <authorList>
            <person name="Garrido-Amador P."/>
            <person name="Stortenbeker N."/>
            <person name="Wessels H.J.C.T."/>
            <person name="Speth D.R."/>
            <person name="Garcia-Heredia I."/>
            <person name="Kartal B."/>
        </authorList>
    </citation>
    <scope>NUCLEOTIDE SEQUENCE</scope>
    <source>
        <strain evidence="11">MAG1</strain>
    </source>
</reference>
<dbReference type="PANTHER" id="PTHR19375">
    <property type="entry name" value="HEAT SHOCK PROTEIN 70KDA"/>
    <property type="match status" value="1"/>
</dbReference>
<evidence type="ECO:0000256" key="9">
    <source>
        <dbReference type="RuleBase" id="RU003322"/>
    </source>
</evidence>
<dbReference type="NCBIfam" id="TIGR02350">
    <property type="entry name" value="prok_dnaK"/>
    <property type="match status" value="1"/>
</dbReference>
<evidence type="ECO:0000256" key="3">
    <source>
        <dbReference type="ARBA" id="ARBA00022553"/>
    </source>
</evidence>
<keyword evidence="3 8" id="KW-0597">Phosphoprotein</keyword>
<dbReference type="GO" id="GO:0140662">
    <property type="term" value="F:ATP-dependent protein folding chaperone"/>
    <property type="evidence" value="ECO:0007669"/>
    <property type="project" value="InterPro"/>
</dbReference>
<dbReference type="FunFam" id="3.30.30.30:FF:000003">
    <property type="entry name" value="Heat shock protein 9"/>
    <property type="match status" value="1"/>
</dbReference>
<dbReference type="PROSITE" id="PS00329">
    <property type="entry name" value="HSP70_2"/>
    <property type="match status" value="1"/>
</dbReference>
<keyword evidence="10" id="KW-0175">Coiled coil</keyword>
<sequence>MPRTGHPKNSAKDIIMGKIIGIDLGTTNSCVAIMEGGKPKVIENSEGARTTPSIVAYAEDGEILCGASAKRQAVTNAKNTLFAVKRLIGRRFEEKEVQKDIDLMPFAIVKADNGDAWVQVRDKKMAPPQVSAEVLRKMKKTAEDYLGEEVTEAVITVPAYFNDSQRQATKDAGRIAGLEVKRIINEPTAAAISFGLDKKEGDRKIAVYDLGGGTFDISIIEIAEIEGEHQFEVLSTNGDTFLGGEDFDQRVIDYIVTEFRKEQGVDLKADVLALQRLKEAAEKAKIELSSNQQTEINLPYITADASGPKHLTMKITRAKFESLVEELIERTIEPCRMAIKDAGVKVGDIADVILVGGMTRMPKVQDKVKEFFGKEPRRDVNPDEAVAIGAAIQGGVLQGEVKDVLLLDVTPLSLGIETLGGVMTKLIQKNTTIPTKTSQVFSTADDNQSAVTIHVLQGEREMAGGNKSLGQFNLADIPPAPRGMPQIEVTFDIDANGILHVKAADKGTGKESKITIKANSGLSEDEIKRMVQDAEAHAEEDKKAHELVDARNQCDAMVHSVKKALTEHGDKIEADEKARIEEAVKEAEEAIKGNDKDAMEAKTQALAQASQKLGEKVYAQQQAAGGGAGCAEGTCGAGGEAKKDEADVVDAEFTEVKDKK</sequence>
<evidence type="ECO:0000256" key="2">
    <source>
        <dbReference type="ARBA" id="ARBA00014415"/>
    </source>
</evidence>
<dbReference type="InterPro" id="IPR012725">
    <property type="entry name" value="Chaperone_DnaK"/>
</dbReference>
<dbReference type="FunFam" id="3.90.640.10:FF:000003">
    <property type="entry name" value="Molecular chaperone DnaK"/>
    <property type="match status" value="1"/>
</dbReference>